<dbReference type="Proteomes" id="UP001295469">
    <property type="component" value="Chromosome C06"/>
</dbReference>
<evidence type="ECO:0000313" key="3">
    <source>
        <dbReference type="Proteomes" id="UP000028999"/>
    </source>
</evidence>
<dbReference type="EMBL" id="LK033561">
    <property type="protein sequence ID" value="CDY57279.1"/>
    <property type="molecule type" value="Genomic_DNA"/>
</dbReference>
<reference evidence="2" key="2">
    <citation type="submission" date="2014-06" db="EMBL/GenBank/DDBJ databases">
        <authorList>
            <person name="Genoscope - CEA"/>
        </authorList>
    </citation>
    <scope>NUCLEOTIDE SEQUENCE</scope>
</reference>
<dbReference type="Proteomes" id="UP000028999">
    <property type="component" value="Unassembled WGS sequence"/>
</dbReference>
<evidence type="ECO:0000313" key="1">
    <source>
        <dbReference type="EMBL" id="CAF2055503.1"/>
    </source>
</evidence>
<organism evidence="2 3">
    <name type="scientific">Brassica napus</name>
    <name type="common">Rape</name>
    <dbReference type="NCBI Taxonomy" id="3708"/>
    <lineage>
        <taxon>Eukaryota</taxon>
        <taxon>Viridiplantae</taxon>
        <taxon>Streptophyta</taxon>
        <taxon>Embryophyta</taxon>
        <taxon>Tracheophyta</taxon>
        <taxon>Spermatophyta</taxon>
        <taxon>Magnoliopsida</taxon>
        <taxon>eudicotyledons</taxon>
        <taxon>Gunneridae</taxon>
        <taxon>Pentapetalae</taxon>
        <taxon>rosids</taxon>
        <taxon>malvids</taxon>
        <taxon>Brassicales</taxon>
        <taxon>Brassicaceae</taxon>
        <taxon>Brassiceae</taxon>
        <taxon>Brassica</taxon>
    </lineage>
</organism>
<proteinExistence type="predicted"/>
<dbReference type="AlphaFoldDB" id="A0A078J4A4"/>
<accession>A0A078J4A4</accession>
<protein>
    <submittedName>
        <fullName evidence="1">(rape) hypothetical protein</fullName>
    </submittedName>
    <submittedName>
        <fullName evidence="2">BnaC06g41170D protein</fullName>
    </submittedName>
</protein>
<sequence>MFHTTASVSIRLTQRGTLCSSPLSNSEWTQDEGHQIVGCVLPKLVWLNGQKLRS</sequence>
<dbReference type="Gramene" id="CDY57279">
    <property type="protein sequence ID" value="CDY57279"/>
    <property type="gene ID" value="GSBRNA2T00020753001"/>
</dbReference>
<keyword evidence="3" id="KW-1185">Reference proteome</keyword>
<dbReference type="PaxDb" id="3708-A0A078J4A4"/>
<name>A0A078J4A4_BRANA</name>
<evidence type="ECO:0000313" key="2">
    <source>
        <dbReference type="EMBL" id="CDY57279.1"/>
    </source>
</evidence>
<reference evidence="1" key="3">
    <citation type="submission" date="2021-01" db="EMBL/GenBank/DDBJ databases">
        <authorList>
            <consortium name="Genoscope - CEA"/>
            <person name="William W."/>
        </authorList>
    </citation>
    <scope>NUCLEOTIDE SEQUENCE</scope>
</reference>
<gene>
    <name evidence="2" type="primary">BnaC06g41170D</name>
    <name evidence="1" type="ORF">DARMORV10_C06P07540.1</name>
    <name evidence="2" type="ORF">GSBRNA2T00020753001</name>
</gene>
<dbReference type="EMBL" id="HG994370">
    <property type="protein sequence ID" value="CAF2055503.1"/>
    <property type="molecule type" value="Genomic_DNA"/>
</dbReference>
<reference evidence="2 3" key="1">
    <citation type="journal article" date="2014" name="Science">
        <title>Plant genetics. Early allopolyploid evolution in the post-Neolithic Brassica napus oilseed genome.</title>
        <authorList>
            <person name="Chalhoub B."/>
            <person name="Denoeud F."/>
            <person name="Liu S."/>
            <person name="Parkin I.A."/>
            <person name="Tang H."/>
            <person name="Wang X."/>
            <person name="Chiquet J."/>
            <person name="Belcram H."/>
            <person name="Tong C."/>
            <person name="Samans B."/>
            <person name="Correa M."/>
            <person name="Da Silva C."/>
            <person name="Just J."/>
            <person name="Falentin C."/>
            <person name="Koh C.S."/>
            <person name="Le Clainche I."/>
            <person name="Bernard M."/>
            <person name="Bento P."/>
            <person name="Noel B."/>
            <person name="Labadie K."/>
            <person name="Alberti A."/>
            <person name="Charles M."/>
            <person name="Arnaud D."/>
            <person name="Guo H."/>
            <person name="Daviaud C."/>
            <person name="Alamery S."/>
            <person name="Jabbari K."/>
            <person name="Zhao M."/>
            <person name="Edger P.P."/>
            <person name="Chelaifa H."/>
            <person name="Tack D."/>
            <person name="Lassalle G."/>
            <person name="Mestiri I."/>
            <person name="Schnel N."/>
            <person name="Le Paslier M.C."/>
            <person name="Fan G."/>
            <person name="Renault V."/>
            <person name="Bayer P.E."/>
            <person name="Golicz A.A."/>
            <person name="Manoli S."/>
            <person name="Lee T.H."/>
            <person name="Thi V.H."/>
            <person name="Chalabi S."/>
            <person name="Hu Q."/>
            <person name="Fan C."/>
            <person name="Tollenaere R."/>
            <person name="Lu Y."/>
            <person name="Battail C."/>
            <person name="Shen J."/>
            <person name="Sidebottom C.H."/>
            <person name="Wang X."/>
            <person name="Canaguier A."/>
            <person name="Chauveau A."/>
            <person name="Berard A."/>
            <person name="Deniot G."/>
            <person name="Guan M."/>
            <person name="Liu Z."/>
            <person name="Sun F."/>
            <person name="Lim Y.P."/>
            <person name="Lyons E."/>
            <person name="Town C.D."/>
            <person name="Bancroft I."/>
            <person name="Wang X."/>
            <person name="Meng J."/>
            <person name="Ma J."/>
            <person name="Pires J.C."/>
            <person name="King G.J."/>
            <person name="Brunel D."/>
            <person name="Delourme R."/>
            <person name="Renard M."/>
            <person name="Aury J.M."/>
            <person name="Adams K.L."/>
            <person name="Batley J."/>
            <person name="Snowdon R.J."/>
            <person name="Tost J."/>
            <person name="Edwards D."/>
            <person name="Zhou Y."/>
            <person name="Hua W."/>
            <person name="Sharpe A.G."/>
            <person name="Paterson A.H."/>
            <person name="Guan C."/>
            <person name="Wincker P."/>
        </authorList>
    </citation>
    <scope>NUCLEOTIDE SEQUENCE [LARGE SCALE GENOMIC DNA]</scope>
    <source>
        <strain evidence="3">cv. Darmor-bzh</strain>
    </source>
</reference>